<protein>
    <submittedName>
        <fullName evidence="2">Uncharacterized protein</fullName>
    </submittedName>
</protein>
<sequence length="171" mass="18725">MLVKQVLVSALVAPLALGATNTDTVFAGFDNLHKRINSAHNCLKDFNGGVSHTLYCGFEFYHLLTSSSSARKDLAELDSVPADQVQEYLDYYHDIRSSVSDTLTTGISKVNHVDSAGLKMFAGVLLRNFASERATFEVLTKQKLPAANHSEIAGPIESLKDEFEKTLTVFV</sequence>
<evidence type="ECO:0000313" key="2">
    <source>
        <dbReference type="EMBL" id="OJJ31972.1"/>
    </source>
</evidence>
<gene>
    <name evidence="2" type="ORF">ASPWEDRAFT_175284</name>
</gene>
<evidence type="ECO:0000313" key="3">
    <source>
        <dbReference type="Proteomes" id="UP000184383"/>
    </source>
</evidence>
<dbReference type="AlphaFoldDB" id="A0A1L9RAL9"/>
<dbReference type="Proteomes" id="UP000184383">
    <property type="component" value="Unassembled WGS sequence"/>
</dbReference>
<keyword evidence="1" id="KW-0732">Signal</keyword>
<reference evidence="3" key="1">
    <citation type="journal article" date="2017" name="Genome Biol.">
        <title>Comparative genomics reveals high biological diversity and specific adaptations in the industrially and medically important fungal genus Aspergillus.</title>
        <authorList>
            <person name="de Vries R.P."/>
            <person name="Riley R."/>
            <person name="Wiebenga A."/>
            <person name="Aguilar-Osorio G."/>
            <person name="Amillis S."/>
            <person name="Uchima C.A."/>
            <person name="Anderluh G."/>
            <person name="Asadollahi M."/>
            <person name="Askin M."/>
            <person name="Barry K."/>
            <person name="Battaglia E."/>
            <person name="Bayram O."/>
            <person name="Benocci T."/>
            <person name="Braus-Stromeyer S.A."/>
            <person name="Caldana C."/>
            <person name="Canovas D."/>
            <person name="Cerqueira G.C."/>
            <person name="Chen F."/>
            <person name="Chen W."/>
            <person name="Choi C."/>
            <person name="Clum A."/>
            <person name="Dos Santos R.A."/>
            <person name="Damasio A.R."/>
            <person name="Diallinas G."/>
            <person name="Emri T."/>
            <person name="Fekete E."/>
            <person name="Flipphi M."/>
            <person name="Freyberg S."/>
            <person name="Gallo A."/>
            <person name="Gournas C."/>
            <person name="Habgood R."/>
            <person name="Hainaut M."/>
            <person name="Harispe M.L."/>
            <person name="Henrissat B."/>
            <person name="Hilden K.S."/>
            <person name="Hope R."/>
            <person name="Hossain A."/>
            <person name="Karabika E."/>
            <person name="Karaffa L."/>
            <person name="Karanyi Z."/>
            <person name="Krasevec N."/>
            <person name="Kuo A."/>
            <person name="Kusch H."/>
            <person name="LaButti K."/>
            <person name="Lagendijk E.L."/>
            <person name="Lapidus A."/>
            <person name="Levasseur A."/>
            <person name="Lindquist E."/>
            <person name="Lipzen A."/>
            <person name="Logrieco A.F."/>
            <person name="MacCabe A."/>
            <person name="Maekelae M.R."/>
            <person name="Malavazi I."/>
            <person name="Melin P."/>
            <person name="Meyer V."/>
            <person name="Mielnichuk N."/>
            <person name="Miskei M."/>
            <person name="Molnar A.P."/>
            <person name="Mule G."/>
            <person name="Ngan C.Y."/>
            <person name="Orejas M."/>
            <person name="Orosz E."/>
            <person name="Ouedraogo J.P."/>
            <person name="Overkamp K.M."/>
            <person name="Park H.-S."/>
            <person name="Perrone G."/>
            <person name="Piumi F."/>
            <person name="Punt P.J."/>
            <person name="Ram A.F."/>
            <person name="Ramon A."/>
            <person name="Rauscher S."/>
            <person name="Record E."/>
            <person name="Riano-Pachon D.M."/>
            <person name="Robert V."/>
            <person name="Roehrig J."/>
            <person name="Ruller R."/>
            <person name="Salamov A."/>
            <person name="Salih N.S."/>
            <person name="Samson R.A."/>
            <person name="Sandor E."/>
            <person name="Sanguinetti M."/>
            <person name="Schuetze T."/>
            <person name="Sepcic K."/>
            <person name="Shelest E."/>
            <person name="Sherlock G."/>
            <person name="Sophianopoulou V."/>
            <person name="Squina F.M."/>
            <person name="Sun H."/>
            <person name="Susca A."/>
            <person name="Todd R.B."/>
            <person name="Tsang A."/>
            <person name="Unkles S.E."/>
            <person name="van de Wiele N."/>
            <person name="van Rossen-Uffink D."/>
            <person name="Oliveira J.V."/>
            <person name="Vesth T.C."/>
            <person name="Visser J."/>
            <person name="Yu J.-H."/>
            <person name="Zhou M."/>
            <person name="Andersen M.R."/>
            <person name="Archer D.B."/>
            <person name="Baker S.E."/>
            <person name="Benoit I."/>
            <person name="Brakhage A.A."/>
            <person name="Braus G.H."/>
            <person name="Fischer R."/>
            <person name="Frisvad J.C."/>
            <person name="Goldman G.H."/>
            <person name="Houbraken J."/>
            <person name="Oakley B."/>
            <person name="Pocsi I."/>
            <person name="Scazzocchio C."/>
            <person name="Seiboth B."/>
            <person name="vanKuyk P.A."/>
            <person name="Wortman J."/>
            <person name="Dyer P.S."/>
            <person name="Grigoriev I.V."/>
        </authorList>
    </citation>
    <scope>NUCLEOTIDE SEQUENCE [LARGE SCALE GENOMIC DNA]</scope>
    <source>
        <strain evidence="3">DTO 134E9</strain>
    </source>
</reference>
<dbReference type="VEuPathDB" id="FungiDB:ASPWEDRAFT_175284"/>
<dbReference type="EMBL" id="KV878215">
    <property type="protein sequence ID" value="OJJ31972.1"/>
    <property type="molecule type" value="Genomic_DNA"/>
</dbReference>
<dbReference type="Pfam" id="PF12296">
    <property type="entry name" value="HsbA"/>
    <property type="match status" value="1"/>
</dbReference>
<dbReference type="RefSeq" id="XP_040685649.1">
    <property type="nucleotide sequence ID" value="XM_040831340.1"/>
</dbReference>
<organism evidence="2 3">
    <name type="scientific">Aspergillus wentii DTO 134E9</name>
    <dbReference type="NCBI Taxonomy" id="1073089"/>
    <lineage>
        <taxon>Eukaryota</taxon>
        <taxon>Fungi</taxon>
        <taxon>Dikarya</taxon>
        <taxon>Ascomycota</taxon>
        <taxon>Pezizomycotina</taxon>
        <taxon>Eurotiomycetes</taxon>
        <taxon>Eurotiomycetidae</taxon>
        <taxon>Eurotiales</taxon>
        <taxon>Aspergillaceae</taxon>
        <taxon>Aspergillus</taxon>
        <taxon>Aspergillus subgen. Cremei</taxon>
    </lineage>
</organism>
<name>A0A1L9RAL9_ASPWE</name>
<dbReference type="OrthoDB" id="4416978at2759"/>
<feature type="signal peptide" evidence="1">
    <location>
        <begin position="1"/>
        <end position="18"/>
    </location>
</feature>
<proteinExistence type="predicted"/>
<feature type="chain" id="PRO_5012566902" evidence="1">
    <location>
        <begin position="19"/>
        <end position="171"/>
    </location>
</feature>
<keyword evidence="3" id="KW-1185">Reference proteome</keyword>
<dbReference type="GeneID" id="63747188"/>
<evidence type="ECO:0000256" key="1">
    <source>
        <dbReference type="SAM" id="SignalP"/>
    </source>
</evidence>
<accession>A0A1L9RAL9</accession>
<dbReference type="InterPro" id="IPR021054">
    <property type="entry name" value="Cell_wall_mannoprotein_1"/>
</dbReference>